<sequence length="249" mass="27391">MADQLLSEIIERHPIGKGLDAFCSLFSSTCEGRGISRERDALDQLDQEGRGALRNDLLKLIAAVASDDFDFDRVKPLLKEALADKPQDTLIWDLVSTATVESTPPPRPIPSSIQQTPWSRNTSGFVNSSEFRQDVDPVLKLELECLYVGLPNFHKTFFGDVPDLDTVSEAVFGRCTEGDNPLFKEGWSGWPAGAKESDVLVWFGGLIPKLEAFASDRISTPAARRKLLAQPRTPLGGSTKIPSDLKHAR</sequence>
<gene>
    <name evidence="2" type="ORF">F5Z01DRAFT_693839</name>
</gene>
<dbReference type="Proteomes" id="UP000887229">
    <property type="component" value="Unassembled WGS sequence"/>
</dbReference>
<dbReference type="AlphaFoldDB" id="A0A9P7ZEX7"/>
<dbReference type="EMBL" id="MU251275">
    <property type="protein sequence ID" value="KAG9250691.1"/>
    <property type="molecule type" value="Genomic_DNA"/>
</dbReference>
<dbReference type="RefSeq" id="XP_046114615.1">
    <property type="nucleotide sequence ID" value="XM_046266230.1"/>
</dbReference>
<proteinExistence type="predicted"/>
<protein>
    <submittedName>
        <fullName evidence="2">Uncharacterized protein</fullName>
    </submittedName>
</protein>
<feature type="region of interest" description="Disordered" evidence="1">
    <location>
        <begin position="229"/>
        <end position="249"/>
    </location>
</feature>
<keyword evidence="3" id="KW-1185">Reference proteome</keyword>
<organism evidence="2 3">
    <name type="scientific">Emericellopsis atlantica</name>
    <dbReference type="NCBI Taxonomy" id="2614577"/>
    <lineage>
        <taxon>Eukaryota</taxon>
        <taxon>Fungi</taxon>
        <taxon>Dikarya</taxon>
        <taxon>Ascomycota</taxon>
        <taxon>Pezizomycotina</taxon>
        <taxon>Sordariomycetes</taxon>
        <taxon>Hypocreomycetidae</taxon>
        <taxon>Hypocreales</taxon>
        <taxon>Bionectriaceae</taxon>
        <taxon>Emericellopsis</taxon>
    </lineage>
</organism>
<comment type="caution">
    <text evidence="2">The sequence shown here is derived from an EMBL/GenBank/DDBJ whole genome shotgun (WGS) entry which is preliminary data.</text>
</comment>
<evidence type="ECO:0000313" key="2">
    <source>
        <dbReference type="EMBL" id="KAG9250691.1"/>
    </source>
</evidence>
<dbReference type="OrthoDB" id="5584477at2759"/>
<dbReference type="PANTHER" id="PTHR38248:SF2">
    <property type="entry name" value="FUNK1 11"/>
    <property type="match status" value="1"/>
</dbReference>
<evidence type="ECO:0000256" key="1">
    <source>
        <dbReference type="SAM" id="MobiDB-lite"/>
    </source>
</evidence>
<dbReference type="GeneID" id="70297133"/>
<accession>A0A9P7ZEX7</accession>
<reference evidence="2" key="1">
    <citation type="journal article" date="2021" name="IMA Fungus">
        <title>Genomic characterization of three marine fungi, including Emericellopsis atlantica sp. nov. with signatures of a generalist lifestyle and marine biomass degradation.</title>
        <authorList>
            <person name="Hagestad O.C."/>
            <person name="Hou L."/>
            <person name="Andersen J.H."/>
            <person name="Hansen E.H."/>
            <person name="Altermark B."/>
            <person name="Li C."/>
            <person name="Kuhnert E."/>
            <person name="Cox R.J."/>
            <person name="Crous P.W."/>
            <person name="Spatafora J.W."/>
            <person name="Lail K."/>
            <person name="Amirebrahimi M."/>
            <person name="Lipzen A."/>
            <person name="Pangilinan J."/>
            <person name="Andreopoulos W."/>
            <person name="Hayes R.D."/>
            <person name="Ng V."/>
            <person name="Grigoriev I.V."/>
            <person name="Jackson S.A."/>
            <person name="Sutton T.D.S."/>
            <person name="Dobson A.D.W."/>
            <person name="Rama T."/>
        </authorList>
    </citation>
    <scope>NUCLEOTIDE SEQUENCE</scope>
    <source>
        <strain evidence="2">TS7</strain>
    </source>
</reference>
<evidence type="ECO:0000313" key="3">
    <source>
        <dbReference type="Proteomes" id="UP000887229"/>
    </source>
</evidence>
<dbReference type="PANTHER" id="PTHR38248">
    <property type="entry name" value="FUNK1 6"/>
    <property type="match status" value="1"/>
</dbReference>
<name>A0A9P7ZEX7_9HYPO</name>